<name>A0A0V0GS34_SOLCH</name>
<evidence type="ECO:0000313" key="1">
    <source>
        <dbReference type="EMBL" id="JAP10086.1"/>
    </source>
</evidence>
<reference evidence="1" key="1">
    <citation type="submission" date="2015-12" db="EMBL/GenBank/DDBJ databases">
        <title>Gene expression during late stages of embryo sac development: a critical building block for successful pollen-pistil interactions.</title>
        <authorList>
            <person name="Liu Y."/>
            <person name="Joly V."/>
            <person name="Sabar M."/>
            <person name="Matton D.P."/>
        </authorList>
    </citation>
    <scope>NUCLEOTIDE SEQUENCE</scope>
</reference>
<dbReference type="AlphaFoldDB" id="A0A0V0GS34"/>
<sequence length="77" mass="8964">MFSLCLCKQTLGMLLEKNLLRCLGGTRFLASFLSWKRNPHSTGKLSSEFSIILTFILHRIHVTLQFIIQDYVLFIFI</sequence>
<organism evidence="1">
    <name type="scientific">Solanum chacoense</name>
    <name type="common">Chaco potato</name>
    <dbReference type="NCBI Taxonomy" id="4108"/>
    <lineage>
        <taxon>Eukaryota</taxon>
        <taxon>Viridiplantae</taxon>
        <taxon>Streptophyta</taxon>
        <taxon>Embryophyta</taxon>
        <taxon>Tracheophyta</taxon>
        <taxon>Spermatophyta</taxon>
        <taxon>Magnoliopsida</taxon>
        <taxon>eudicotyledons</taxon>
        <taxon>Gunneridae</taxon>
        <taxon>Pentapetalae</taxon>
        <taxon>asterids</taxon>
        <taxon>lamiids</taxon>
        <taxon>Solanales</taxon>
        <taxon>Solanaceae</taxon>
        <taxon>Solanoideae</taxon>
        <taxon>Solaneae</taxon>
        <taxon>Solanum</taxon>
    </lineage>
</organism>
<proteinExistence type="predicted"/>
<accession>A0A0V0GS34</accession>
<dbReference type="EMBL" id="GEDG01033767">
    <property type="protein sequence ID" value="JAP10086.1"/>
    <property type="molecule type" value="Transcribed_RNA"/>
</dbReference>
<protein>
    <submittedName>
        <fullName evidence="1">Putative ovule protein</fullName>
    </submittedName>
</protein>